<gene>
    <name evidence="1" type="ORF">ANIA_11315</name>
</gene>
<evidence type="ECO:0000313" key="1">
    <source>
        <dbReference type="EMBL" id="CBF85562.1"/>
    </source>
</evidence>
<organism evidence="1 2">
    <name type="scientific">Emericella nidulans (strain FGSC A4 / ATCC 38163 / CBS 112.46 / NRRL 194 / M139)</name>
    <name type="common">Aspergillus nidulans</name>
    <dbReference type="NCBI Taxonomy" id="227321"/>
    <lineage>
        <taxon>Eukaryota</taxon>
        <taxon>Fungi</taxon>
        <taxon>Dikarya</taxon>
        <taxon>Ascomycota</taxon>
        <taxon>Pezizomycotina</taxon>
        <taxon>Eurotiomycetes</taxon>
        <taxon>Eurotiomycetidae</taxon>
        <taxon>Eurotiales</taxon>
        <taxon>Aspergillaceae</taxon>
        <taxon>Aspergillus</taxon>
        <taxon>Aspergillus subgen. Nidulantes</taxon>
    </lineage>
</organism>
<name>C8VPE6_EMENI</name>
<reference evidence="2" key="2">
    <citation type="journal article" date="2009" name="Fungal Genet. Biol.">
        <title>The 2008 update of the Aspergillus nidulans genome annotation: a community effort.</title>
        <authorList>
            <person name="Wortman J.R."/>
            <person name="Gilsenan J.M."/>
            <person name="Joardar V."/>
            <person name="Deegan J."/>
            <person name="Clutterbuck J."/>
            <person name="Andersen M.R."/>
            <person name="Archer D."/>
            <person name="Bencina M."/>
            <person name="Braus G."/>
            <person name="Coutinho P."/>
            <person name="von Dohren H."/>
            <person name="Doonan J."/>
            <person name="Driessen A.J."/>
            <person name="Durek P."/>
            <person name="Espeso E."/>
            <person name="Fekete E."/>
            <person name="Flipphi M."/>
            <person name="Estrada C.G."/>
            <person name="Geysens S."/>
            <person name="Goldman G."/>
            <person name="de Groot P.W."/>
            <person name="Hansen K."/>
            <person name="Harris S.D."/>
            <person name="Heinekamp T."/>
            <person name="Helmstaedt K."/>
            <person name="Henrissat B."/>
            <person name="Hofmann G."/>
            <person name="Homan T."/>
            <person name="Horio T."/>
            <person name="Horiuchi H."/>
            <person name="James S."/>
            <person name="Jones M."/>
            <person name="Karaffa L."/>
            <person name="Karanyi Z."/>
            <person name="Kato M."/>
            <person name="Keller N."/>
            <person name="Kelly D.E."/>
            <person name="Kiel J.A."/>
            <person name="Kim J.M."/>
            <person name="van der Klei I.J."/>
            <person name="Klis F.M."/>
            <person name="Kovalchuk A."/>
            <person name="Krasevec N."/>
            <person name="Kubicek C.P."/>
            <person name="Liu B."/>
            <person name="Maccabe A."/>
            <person name="Meyer V."/>
            <person name="Mirabito P."/>
            <person name="Miskei M."/>
            <person name="Mos M."/>
            <person name="Mullins J."/>
            <person name="Nelson D.R."/>
            <person name="Nielsen J."/>
            <person name="Oakley B.R."/>
            <person name="Osmani S.A."/>
            <person name="Pakula T."/>
            <person name="Paszewski A."/>
            <person name="Paulsen I."/>
            <person name="Pilsyk S."/>
            <person name="Pocsi I."/>
            <person name="Punt P.J."/>
            <person name="Ram A.F."/>
            <person name="Ren Q."/>
            <person name="Robellet X."/>
            <person name="Robson G."/>
            <person name="Seiboth B."/>
            <person name="van Solingen P."/>
            <person name="Specht T."/>
            <person name="Sun J."/>
            <person name="Taheri-Talesh N."/>
            <person name="Takeshita N."/>
            <person name="Ussery D."/>
            <person name="vanKuyk P.A."/>
            <person name="Visser H."/>
            <person name="van de Vondervoort P.J."/>
            <person name="de Vries R.P."/>
            <person name="Walton J."/>
            <person name="Xiang X."/>
            <person name="Xiong Y."/>
            <person name="Zeng A.P."/>
            <person name="Brandt B.W."/>
            <person name="Cornell M.J."/>
            <person name="van den Hondel C.A."/>
            <person name="Visser J."/>
            <person name="Oliver S.G."/>
            <person name="Turner G."/>
        </authorList>
    </citation>
    <scope>GENOME REANNOTATION</scope>
    <source>
        <strain evidence="2">FGSC A4 / ATCC 38163 / CBS 112.46 / NRRL 194 / M139</strain>
    </source>
</reference>
<dbReference type="KEGG" id="ani:ANIA_11315"/>
<reference evidence="2" key="1">
    <citation type="journal article" date="2005" name="Nature">
        <title>Sequencing of Aspergillus nidulans and comparative analysis with A. fumigatus and A. oryzae.</title>
        <authorList>
            <person name="Galagan J.E."/>
            <person name="Calvo S.E."/>
            <person name="Cuomo C."/>
            <person name="Ma L.J."/>
            <person name="Wortman J.R."/>
            <person name="Batzoglou S."/>
            <person name="Lee S.I."/>
            <person name="Basturkmen M."/>
            <person name="Spevak C.C."/>
            <person name="Clutterbuck J."/>
            <person name="Kapitonov V."/>
            <person name="Jurka J."/>
            <person name="Scazzocchio C."/>
            <person name="Farman M."/>
            <person name="Butler J."/>
            <person name="Purcell S."/>
            <person name="Harris S."/>
            <person name="Braus G.H."/>
            <person name="Draht O."/>
            <person name="Busch S."/>
            <person name="D'Enfert C."/>
            <person name="Bouchier C."/>
            <person name="Goldman G.H."/>
            <person name="Bell-Pedersen D."/>
            <person name="Griffiths-Jones S."/>
            <person name="Doonan J.H."/>
            <person name="Yu J."/>
            <person name="Vienken K."/>
            <person name="Pain A."/>
            <person name="Freitag M."/>
            <person name="Selker E.U."/>
            <person name="Archer D.B."/>
            <person name="Penalva M.A."/>
            <person name="Oakley B.R."/>
            <person name="Momany M."/>
            <person name="Tanaka T."/>
            <person name="Kumagai T."/>
            <person name="Asai K."/>
            <person name="Machida M."/>
            <person name="Nierman W.C."/>
            <person name="Denning D.W."/>
            <person name="Caddick M."/>
            <person name="Hynes M."/>
            <person name="Paoletti M."/>
            <person name="Fischer R."/>
            <person name="Miller B."/>
            <person name="Dyer P."/>
            <person name="Sachs M.S."/>
            <person name="Osmani S.A."/>
            <person name="Birren B.W."/>
        </authorList>
    </citation>
    <scope>NUCLEOTIDE SEQUENCE [LARGE SCALE GENOMIC DNA]</scope>
    <source>
        <strain evidence="2">FGSC A4 / ATCC 38163 / CBS 112.46 / NRRL 194 / M139</strain>
    </source>
</reference>
<dbReference type="InParanoid" id="C8VPE6"/>
<dbReference type="Proteomes" id="UP000000560">
    <property type="component" value="Chromosome VII"/>
</dbReference>
<protein>
    <submittedName>
        <fullName evidence="1">Uncharacterized protein</fullName>
    </submittedName>
</protein>
<dbReference type="RefSeq" id="XP_050468731.1">
    <property type="nucleotide sequence ID" value="XM_050612864.1"/>
</dbReference>
<accession>C8VPE6</accession>
<dbReference type="EMBL" id="BN001307">
    <property type="protein sequence ID" value="CBF85562.1"/>
    <property type="molecule type" value="Genomic_DNA"/>
</dbReference>
<dbReference type="HOGENOM" id="CLU_3260532_0_0_1"/>
<dbReference type="GeneID" id="74896919"/>
<dbReference type="AlphaFoldDB" id="C8VPE6"/>
<keyword evidence="2" id="KW-1185">Reference proteome</keyword>
<sequence length="42" mass="4641">MGQHGHRQSSISAYGSVSEGSIDILETYINRVDCDFEVPKTL</sequence>
<evidence type="ECO:0000313" key="2">
    <source>
        <dbReference type="Proteomes" id="UP000000560"/>
    </source>
</evidence>
<proteinExistence type="predicted"/>